<keyword evidence="2" id="KW-1185">Reference proteome</keyword>
<evidence type="ECO:0000313" key="2">
    <source>
        <dbReference type="Proteomes" id="UP000789920"/>
    </source>
</evidence>
<comment type="caution">
    <text evidence="1">The sequence shown here is derived from an EMBL/GenBank/DDBJ whole genome shotgun (WGS) entry which is preliminary data.</text>
</comment>
<organism evidence="1 2">
    <name type="scientific">Racocetra persica</name>
    <dbReference type="NCBI Taxonomy" id="160502"/>
    <lineage>
        <taxon>Eukaryota</taxon>
        <taxon>Fungi</taxon>
        <taxon>Fungi incertae sedis</taxon>
        <taxon>Mucoromycota</taxon>
        <taxon>Glomeromycotina</taxon>
        <taxon>Glomeromycetes</taxon>
        <taxon>Diversisporales</taxon>
        <taxon>Gigasporaceae</taxon>
        <taxon>Racocetra</taxon>
    </lineage>
</organism>
<name>A0ACA9P375_9GLOM</name>
<feature type="non-terminal residue" evidence="1">
    <location>
        <position position="45"/>
    </location>
</feature>
<dbReference type="EMBL" id="CAJVQC010017940">
    <property type="protein sequence ID" value="CAG8689330.1"/>
    <property type="molecule type" value="Genomic_DNA"/>
</dbReference>
<sequence length="45" mass="5179">MENQQCVISVCAKAPRQRMRKVTDWILGSVQDNQTLLAYLKVDDI</sequence>
<protein>
    <submittedName>
        <fullName evidence="1">27653_t:CDS:1</fullName>
    </submittedName>
</protein>
<dbReference type="Proteomes" id="UP000789920">
    <property type="component" value="Unassembled WGS sequence"/>
</dbReference>
<gene>
    <name evidence="1" type="ORF">RPERSI_LOCUS9462</name>
</gene>
<evidence type="ECO:0000313" key="1">
    <source>
        <dbReference type="EMBL" id="CAG8689330.1"/>
    </source>
</evidence>
<accession>A0ACA9P375</accession>
<proteinExistence type="predicted"/>
<reference evidence="1" key="1">
    <citation type="submission" date="2021-06" db="EMBL/GenBank/DDBJ databases">
        <authorList>
            <person name="Kallberg Y."/>
            <person name="Tangrot J."/>
            <person name="Rosling A."/>
        </authorList>
    </citation>
    <scope>NUCLEOTIDE SEQUENCE</scope>
    <source>
        <strain evidence="1">MA461A</strain>
    </source>
</reference>